<dbReference type="Pfam" id="PF02566">
    <property type="entry name" value="OsmC"/>
    <property type="match status" value="1"/>
</dbReference>
<comment type="caution">
    <text evidence="1">The sequence shown here is derived from an EMBL/GenBank/DDBJ whole genome shotgun (WGS) entry which is preliminary data.</text>
</comment>
<dbReference type="SUPFAM" id="SSF82784">
    <property type="entry name" value="OsmC-like"/>
    <property type="match status" value="1"/>
</dbReference>
<evidence type="ECO:0000313" key="1">
    <source>
        <dbReference type="EMBL" id="KUG25314.1"/>
    </source>
</evidence>
<proteinExistence type="predicted"/>
<dbReference type="PANTHER" id="PTHR42830">
    <property type="entry name" value="OSMOTICALLY INDUCIBLE FAMILY PROTEIN"/>
    <property type="match status" value="1"/>
</dbReference>
<dbReference type="PANTHER" id="PTHR42830:SF1">
    <property type="entry name" value="OSMOTICALLY INDUCIBLE FAMILY PROTEIN"/>
    <property type="match status" value="1"/>
</dbReference>
<organism evidence="1">
    <name type="scientific">hydrocarbon metagenome</name>
    <dbReference type="NCBI Taxonomy" id="938273"/>
    <lineage>
        <taxon>unclassified sequences</taxon>
        <taxon>metagenomes</taxon>
        <taxon>ecological metagenomes</taxon>
    </lineage>
</organism>
<dbReference type="InterPro" id="IPR015946">
    <property type="entry name" value="KH_dom-like_a/b"/>
</dbReference>
<dbReference type="GO" id="GO:0004601">
    <property type="term" value="F:peroxidase activity"/>
    <property type="evidence" value="ECO:0007669"/>
    <property type="project" value="InterPro"/>
</dbReference>
<gene>
    <name evidence="1" type="ORF">ASZ90_004864</name>
</gene>
<dbReference type="AlphaFoldDB" id="A0A0W8FX13"/>
<name>A0A0W8FX13_9ZZZZ</name>
<dbReference type="Gene3D" id="3.30.300.20">
    <property type="match status" value="1"/>
</dbReference>
<dbReference type="NCBIfam" id="TIGR03562">
    <property type="entry name" value="osmo_induc_OsmC"/>
    <property type="match status" value="1"/>
</dbReference>
<dbReference type="InterPro" id="IPR003718">
    <property type="entry name" value="OsmC/Ohr_fam"/>
</dbReference>
<accession>A0A0W8FX13</accession>
<dbReference type="InterPro" id="IPR019904">
    <property type="entry name" value="Peroxiredoxin_OsmC"/>
</dbReference>
<protein>
    <submittedName>
        <fullName evidence="1">Osmotically inducible protein c</fullName>
    </submittedName>
</protein>
<dbReference type="InterPro" id="IPR036102">
    <property type="entry name" value="OsmC/Ohrsf"/>
</dbReference>
<dbReference type="InterPro" id="IPR052707">
    <property type="entry name" value="OsmC_Ohr_Peroxiredoxin"/>
</dbReference>
<sequence length="141" mass="14926">MPTRKASAVWNGKLKDGNGTMKMESGAYEGQYSFSSRFEEGTGTNPEELIAAAHAGCFSMAFSAALEKEGFDPKSISTEAKVNLVKGDAGFSITEITLNCKAEIPNIDEAKFQEVAEGAKKGCPVSRALAGVDIKLNAELV</sequence>
<dbReference type="GO" id="GO:0006979">
    <property type="term" value="P:response to oxidative stress"/>
    <property type="evidence" value="ECO:0007669"/>
    <property type="project" value="InterPro"/>
</dbReference>
<dbReference type="EMBL" id="LNQE01000718">
    <property type="protein sequence ID" value="KUG25314.1"/>
    <property type="molecule type" value="Genomic_DNA"/>
</dbReference>
<reference evidence="1" key="1">
    <citation type="journal article" date="2015" name="Proc. Natl. Acad. Sci. U.S.A.">
        <title>Networks of energetic and metabolic interactions define dynamics in microbial communities.</title>
        <authorList>
            <person name="Embree M."/>
            <person name="Liu J.K."/>
            <person name="Al-Bassam M.M."/>
            <person name="Zengler K."/>
        </authorList>
    </citation>
    <scope>NUCLEOTIDE SEQUENCE</scope>
</reference>